<dbReference type="InterPro" id="IPR002560">
    <property type="entry name" value="Transposase_DDE"/>
</dbReference>
<name>A0ABN9P4U8_9MYCO</name>
<dbReference type="PANTHER" id="PTHR33498">
    <property type="entry name" value="TRANSPOSASE FOR INSERTION SEQUENCE ELEMENT IS1557"/>
    <property type="match status" value="1"/>
</dbReference>
<dbReference type="Pfam" id="PF14690">
    <property type="entry name" value="Zn_ribbon_ISL3"/>
    <property type="match status" value="1"/>
</dbReference>
<dbReference type="InterPro" id="IPR047951">
    <property type="entry name" value="Transpos_ISL3"/>
</dbReference>
<sequence>MQNASLWRAVLGVENAVVEDVEFDEQTQAFVAHVRPRRPRQGRCGICGSKASWYDRGQGRRQWRGLDIGTVQVFLEAEAPRVNCAVHGPTVRQIPWARHGAGHTRSFDQQVAWLATQCSKSAITELMRIAWRTVGSIITRVWADTAAGIDPLAGLTRIGIDEISYKRRHKYLTVVVDHDTGHLVWASPGRDRATVRAFFDALEASGPGRCAQIAHVTADGAPWIADVVRERCPDAVRCADPFHVVGWAAEALDAVRREAWHNARRAGHTRPHGWAHGRRATVSTGAAQKLRRARYPLWKNPENLTERQQAKLDWIAKTDPRLYRAYLLKEGLRTVFKLPVDQAAEALDKWIGWARRCRIESFLTLQRRIVGHREQILASIEHGLSNGLIESVNTKIRLITRMAFGFANPDPLIALAMLSLGGHRPALPGRP</sequence>
<dbReference type="EMBL" id="OY726395">
    <property type="protein sequence ID" value="CAJ1587124.1"/>
    <property type="molecule type" value="Genomic_DNA"/>
</dbReference>
<dbReference type="InterPro" id="IPR032877">
    <property type="entry name" value="Transposase_HTH"/>
</dbReference>
<evidence type="ECO:0000259" key="3">
    <source>
        <dbReference type="Pfam" id="PF14690"/>
    </source>
</evidence>
<keyword evidence="5" id="KW-1185">Reference proteome</keyword>
<protein>
    <submittedName>
        <fullName evidence="4">ISL3 family transposase</fullName>
    </submittedName>
</protein>
<dbReference type="InterPro" id="IPR029261">
    <property type="entry name" value="Transposase_Znf"/>
</dbReference>
<dbReference type="RefSeq" id="WP_316512930.1">
    <property type="nucleotide sequence ID" value="NZ_OY726395.1"/>
</dbReference>
<feature type="domain" description="Transposase IS204/IS1001/IS1096/IS1165 helix-turn-helix" evidence="2">
    <location>
        <begin position="93"/>
        <end position="142"/>
    </location>
</feature>
<evidence type="ECO:0000313" key="5">
    <source>
        <dbReference type="Proteomes" id="UP001190466"/>
    </source>
</evidence>
<dbReference type="Pfam" id="PF01610">
    <property type="entry name" value="DDE_Tnp_ISL3"/>
    <property type="match status" value="1"/>
</dbReference>
<gene>
    <name evidence="4" type="ORF">MU0050_004628</name>
</gene>
<accession>A0ABN9P4U8</accession>
<evidence type="ECO:0000259" key="1">
    <source>
        <dbReference type="Pfam" id="PF01610"/>
    </source>
</evidence>
<proteinExistence type="predicted"/>
<reference evidence="4 5" key="1">
    <citation type="submission" date="2023-08" db="EMBL/GenBank/DDBJ databases">
        <authorList>
            <person name="Folkvardsen B D."/>
            <person name="Norman A."/>
        </authorList>
    </citation>
    <scope>NUCLEOTIDE SEQUENCE [LARGE SCALE GENOMIC DNA]</scope>
    <source>
        <strain evidence="4 5">Mu0050</strain>
    </source>
</reference>
<evidence type="ECO:0000259" key="2">
    <source>
        <dbReference type="Pfam" id="PF13542"/>
    </source>
</evidence>
<feature type="domain" description="Transposase IS204/IS1001/IS1096/IS1165 DDE" evidence="1">
    <location>
        <begin position="158"/>
        <end position="413"/>
    </location>
</feature>
<evidence type="ECO:0000313" key="4">
    <source>
        <dbReference type="EMBL" id="CAJ1587124.1"/>
    </source>
</evidence>
<feature type="domain" description="Transposase IS204/IS1001/IS1096/IS1165 zinc-finger" evidence="3">
    <location>
        <begin position="41"/>
        <end position="85"/>
    </location>
</feature>
<dbReference type="Pfam" id="PF13542">
    <property type="entry name" value="HTH_Tnp_ISL3"/>
    <property type="match status" value="1"/>
</dbReference>
<organism evidence="4 5">
    <name type="scientific">[Mycobacterium] wendilense</name>
    <dbReference type="NCBI Taxonomy" id="3064284"/>
    <lineage>
        <taxon>Bacteria</taxon>
        <taxon>Bacillati</taxon>
        <taxon>Actinomycetota</taxon>
        <taxon>Actinomycetes</taxon>
        <taxon>Mycobacteriales</taxon>
        <taxon>Mycobacteriaceae</taxon>
        <taxon>Mycolicibacter</taxon>
    </lineage>
</organism>
<dbReference type="Proteomes" id="UP001190466">
    <property type="component" value="Chromosome"/>
</dbReference>
<dbReference type="NCBIfam" id="NF033550">
    <property type="entry name" value="transpos_ISL3"/>
    <property type="match status" value="1"/>
</dbReference>
<dbReference type="PANTHER" id="PTHR33498:SF1">
    <property type="entry name" value="TRANSPOSASE FOR INSERTION SEQUENCE ELEMENT IS1557"/>
    <property type="match status" value="1"/>
</dbReference>